<proteinExistence type="predicted"/>
<evidence type="ECO:0000313" key="2">
    <source>
        <dbReference type="EMBL" id="CAA9363313.1"/>
    </source>
</evidence>
<dbReference type="EMBL" id="CADCUE010000302">
    <property type="protein sequence ID" value="CAA9363313.1"/>
    <property type="molecule type" value="Genomic_DNA"/>
</dbReference>
<protein>
    <submittedName>
        <fullName evidence="2">Uncharacterized protein</fullName>
    </submittedName>
</protein>
<accession>A0A6J4MP28</accession>
<sequence length="118" mass="11938">QRRADRGPAGEGAVQPARVGRRPRRPPRPRPVGARRRAARLPAAGAVVAAGRAADQPAAARARPGAVPHPPAPGAAHLAAPRSAAGAARRRRVDEPCGAGVQGAHAGARRPARLAGQL</sequence>
<feature type="non-terminal residue" evidence="2">
    <location>
        <position position="118"/>
    </location>
</feature>
<feature type="non-terminal residue" evidence="2">
    <location>
        <position position="1"/>
    </location>
</feature>
<feature type="region of interest" description="Disordered" evidence="1">
    <location>
        <begin position="1"/>
        <end position="118"/>
    </location>
</feature>
<name>A0A6J4MP28_9ACTN</name>
<gene>
    <name evidence="2" type="ORF">AVDCRST_MAG16-3228</name>
</gene>
<dbReference type="AlphaFoldDB" id="A0A6J4MP28"/>
<evidence type="ECO:0000256" key="1">
    <source>
        <dbReference type="SAM" id="MobiDB-lite"/>
    </source>
</evidence>
<organism evidence="2">
    <name type="scientific">uncultured Frankineae bacterium</name>
    <dbReference type="NCBI Taxonomy" id="437475"/>
    <lineage>
        <taxon>Bacteria</taxon>
        <taxon>Bacillati</taxon>
        <taxon>Actinomycetota</taxon>
        <taxon>Actinomycetes</taxon>
        <taxon>Frankiales</taxon>
        <taxon>environmental samples</taxon>
    </lineage>
</organism>
<feature type="compositionally biased region" description="Low complexity" evidence="1">
    <location>
        <begin position="40"/>
        <end position="66"/>
    </location>
</feature>
<reference evidence="2" key="1">
    <citation type="submission" date="2020-02" db="EMBL/GenBank/DDBJ databases">
        <authorList>
            <person name="Meier V. D."/>
        </authorList>
    </citation>
    <scope>NUCLEOTIDE SEQUENCE</scope>
    <source>
        <strain evidence="2">AVDCRST_MAG16</strain>
    </source>
</reference>
<feature type="compositionally biased region" description="Low complexity" evidence="1">
    <location>
        <begin position="74"/>
        <end position="87"/>
    </location>
</feature>
<feature type="compositionally biased region" description="Basic residues" evidence="1">
    <location>
        <begin position="19"/>
        <end position="39"/>
    </location>
</feature>